<dbReference type="STRING" id="633440.SAMN05421869_15040"/>
<sequence length="94" mass="9559">MTRLADRLGPYSLVLALLGIITALPLASRWGAPLWVTPVLGAVAAAAAWPAVRKKATISTVSNRSMSVAGLVLGLVAIGLGALLLASDALWPSS</sequence>
<evidence type="ECO:0000256" key="1">
    <source>
        <dbReference type="SAM" id="Phobius"/>
    </source>
</evidence>
<name>A0A1G9UXP7_9ACTN</name>
<evidence type="ECO:0000313" key="2">
    <source>
        <dbReference type="EMBL" id="SDM64577.1"/>
    </source>
</evidence>
<accession>A0A1G9UXP7</accession>
<keyword evidence="3" id="KW-1185">Reference proteome</keyword>
<keyword evidence="1" id="KW-1133">Transmembrane helix</keyword>
<dbReference type="Proteomes" id="UP000199202">
    <property type="component" value="Unassembled WGS sequence"/>
</dbReference>
<dbReference type="RefSeq" id="WP_090947079.1">
    <property type="nucleotide sequence ID" value="NZ_FNDJ01000050.1"/>
</dbReference>
<keyword evidence="1" id="KW-0812">Transmembrane</keyword>
<feature type="transmembrane region" description="Helical" evidence="1">
    <location>
        <begin position="34"/>
        <end position="52"/>
    </location>
</feature>
<dbReference type="EMBL" id="FNDJ01000050">
    <property type="protein sequence ID" value="SDM64577.1"/>
    <property type="molecule type" value="Genomic_DNA"/>
</dbReference>
<reference evidence="2 3" key="1">
    <citation type="submission" date="2016-10" db="EMBL/GenBank/DDBJ databases">
        <authorList>
            <person name="de Groot N.N."/>
        </authorList>
    </citation>
    <scope>NUCLEOTIDE SEQUENCE [LARGE SCALE GENOMIC DNA]</scope>
    <source>
        <strain evidence="2 3">CGMCC 4.6533</strain>
    </source>
</reference>
<dbReference type="AlphaFoldDB" id="A0A1G9UXP7"/>
<protein>
    <submittedName>
        <fullName evidence="2">Uncharacterized protein</fullName>
    </submittedName>
</protein>
<keyword evidence="1" id="KW-0472">Membrane</keyword>
<proteinExistence type="predicted"/>
<feature type="transmembrane region" description="Helical" evidence="1">
    <location>
        <begin position="12"/>
        <end position="28"/>
    </location>
</feature>
<organism evidence="2 3">
    <name type="scientific">Nonomuraea jiangxiensis</name>
    <dbReference type="NCBI Taxonomy" id="633440"/>
    <lineage>
        <taxon>Bacteria</taxon>
        <taxon>Bacillati</taxon>
        <taxon>Actinomycetota</taxon>
        <taxon>Actinomycetes</taxon>
        <taxon>Streptosporangiales</taxon>
        <taxon>Streptosporangiaceae</taxon>
        <taxon>Nonomuraea</taxon>
    </lineage>
</organism>
<feature type="transmembrane region" description="Helical" evidence="1">
    <location>
        <begin position="64"/>
        <end position="86"/>
    </location>
</feature>
<evidence type="ECO:0000313" key="3">
    <source>
        <dbReference type="Proteomes" id="UP000199202"/>
    </source>
</evidence>
<gene>
    <name evidence="2" type="ORF">SAMN05421869_15040</name>
</gene>